<dbReference type="InterPro" id="IPR042461">
    <property type="entry name" value="LapD_MoxY_peri_C"/>
</dbReference>
<proteinExistence type="predicted"/>
<evidence type="ECO:0000259" key="2">
    <source>
        <dbReference type="PROSITE" id="PS50883"/>
    </source>
</evidence>
<dbReference type="InParanoid" id="D4H1V0"/>
<dbReference type="InterPro" id="IPR029787">
    <property type="entry name" value="Nucleotide_cyclase"/>
</dbReference>
<dbReference type="STRING" id="522772.Dacet_0121"/>
<dbReference type="Gene3D" id="3.30.110.200">
    <property type="match status" value="1"/>
</dbReference>
<dbReference type="Pfam" id="PF16448">
    <property type="entry name" value="LapD_MoxY_N"/>
    <property type="match status" value="1"/>
</dbReference>
<feature type="transmembrane region" description="Helical" evidence="1">
    <location>
        <begin position="6"/>
        <end position="27"/>
    </location>
</feature>
<gene>
    <name evidence="5" type="ordered locus">Dacet_0121</name>
</gene>
<dbReference type="EMBL" id="CP001968">
    <property type="protein sequence ID" value="ADD66927.1"/>
    <property type="molecule type" value="Genomic_DNA"/>
</dbReference>
<dbReference type="RefSeq" id="WP_013009475.1">
    <property type="nucleotide sequence ID" value="NC_013943.1"/>
</dbReference>
<dbReference type="HOGENOM" id="CLU_000445_109_1_0"/>
<protein>
    <submittedName>
        <fullName evidence="5">Diguanylate cyclase/phosphodiesterase with extracellular sensor</fullName>
    </submittedName>
</protein>
<keyword evidence="6" id="KW-1185">Reference proteome</keyword>
<dbReference type="SMART" id="SM00052">
    <property type="entry name" value="EAL"/>
    <property type="match status" value="1"/>
</dbReference>
<accession>D4H1V0</accession>
<dbReference type="GO" id="GO:0071111">
    <property type="term" value="F:cyclic-guanylate-specific phosphodiesterase activity"/>
    <property type="evidence" value="ECO:0007669"/>
    <property type="project" value="InterPro"/>
</dbReference>
<feature type="domain" description="HAMP" evidence="3">
    <location>
        <begin position="170"/>
        <end position="222"/>
    </location>
</feature>
<evidence type="ECO:0000256" key="1">
    <source>
        <dbReference type="SAM" id="Phobius"/>
    </source>
</evidence>
<dbReference type="SMART" id="SM00267">
    <property type="entry name" value="GGDEF"/>
    <property type="match status" value="1"/>
</dbReference>
<evidence type="ECO:0000259" key="3">
    <source>
        <dbReference type="PROSITE" id="PS50885"/>
    </source>
</evidence>
<reference evidence="5 6" key="1">
    <citation type="journal article" date="2010" name="Stand. Genomic Sci.">
        <title>Complete genome sequence of Denitrovibrio acetiphilus type strain (N2460).</title>
        <authorList>
            <person name="Kiss H."/>
            <person name="Lang E."/>
            <person name="Lapidus A."/>
            <person name="Copeland A."/>
            <person name="Nolan M."/>
            <person name="Glavina Del Rio T."/>
            <person name="Chen F."/>
            <person name="Lucas S."/>
            <person name="Tice H."/>
            <person name="Cheng J.F."/>
            <person name="Han C."/>
            <person name="Goodwin L."/>
            <person name="Pitluck S."/>
            <person name="Liolios K."/>
            <person name="Pati A."/>
            <person name="Ivanova N."/>
            <person name="Mavromatis K."/>
            <person name="Chen A."/>
            <person name="Palaniappan K."/>
            <person name="Land M."/>
            <person name="Hauser L."/>
            <person name="Chang Y.J."/>
            <person name="Jeffries C.D."/>
            <person name="Detter J.C."/>
            <person name="Brettin T."/>
            <person name="Spring S."/>
            <person name="Rohde M."/>
            <person name="Goker M."/>
            <person name="Woyke T."/>
            <person name="Bristow J."/>
            <person name="Eisen J.A."/>
            <person name="Markowitz V."/>
            <person name="Hugenholtz P."/>
            <person name="Kyrpides N.C."/>
            <person name="Klenk H.P."/>
        </authorList>
    </citation>
    <scope>NUCLEOTIDE SEQUENCE [LARGE SCALE GENOMIC DNA]</scope>
    <source>
        <strain evidence="6">DSM 12809 / NBRC 114555 / N2460</strain>
    </source>
</reference>
<dbReference type="Pfam" id="PF00563">
    <property type="entry name" value="EAL"/>
    <property type="match status" value="1"/>
</dbReference>
<dbReference type="PaxDb" id="522772-Dacet_0121"/>
<dbReference type="FunCoup" id="D4H1V0">
    <property type="interactions" value="8"/>
</dbReference>
<dbReference type="PROSITE" id="PS50883">
    <property type="entry name" value="EAL"/>
    <property type="match status" value="1"/>
</dbReference>
<dbReference type="eggNOG" id="COG2200">
    <property type="taxonomic scope" value="Bacteria"/>
</dbReference>
<dbReference type="Gene3D" id="6.20.270.20">
    <property type="entry name" value="LapD/MoxY periplasmic domain"/>
    <property type="match status" value="1"/>
</dbReference>
<keyword evidence="1" id="KW-0812">Transmembrane</keyword>
<dbReference type="PROSITE" id="PS50887">
    <property type="entry name" value="GGDEF"/>
    <property type="match status" value="1"/>
</dbReference>
<feature type="domain" description="EAL" evidence="2">
    <location>
        <begin position="407"/>
        <end position="647"/>
    </location>
</feature>
<dbReference type="InterPro" id="IPR003660">
    <property type="entry name" value="HAMP_dom"/>
</dbReference>
<dbReference type="PANTHER" id="PTHR33121">
    <property type="entry name" value="CYCLIC DI-GMP PHOSPHODIESTERASE PDEF"/>
    <property type="match status" value="1"/>
</dbReference>
<dbReference type="eggNOG" id="COG2199">
    <property type="taxonomic scope" value="Bacteria"/>
</dbReference>
<dbReference type="GO" id="GO:0016020">
    <property type="term" value="C:membrane"/>
    <property type="evidence" value="ECO:0007669"/>
    <property type="project" value="InterPro"/>
</dbReference>
<evidence type="ECO:0000313" key="5">
    <source>
        <dbReference type="EMBL" id="ADD66927.1"/>
    </source>
</evidence>
<evidence type="ECO:0000259" key="4">
    <source>
        <dbReference type="PROSITE" id="PS50887"/>
    </source>
</evidence>
<keyword evidence="1" id="KW-1133">Transmembrane helix</keyword>
<dbReference type="PANTHER" id="PTHR33121:SF79">
    <property type="entry name" value="CYCLIC DI-GMP PHOSPHODIESTERASE PDED-RELATED"/>
    <property type="match status" value="1"/>
</dbReference>
<dbReference type="CDD" id="cd01948">
    <property type="entry name" value="EAL"/>
    <property type="match status" value="1"/>
</dbReference>
<dbReference type="Gene3D" id="3.20.20.450">
    <property type="entry name" value="EAL domain"/>
    <property type="match status" value="1"/>
</dbReference>
<dbReference type="InterPro" id="IPR032244">
    <property type="entry name" value="LapD_MoxY_N"/>
</dbReference>
<dbReference type="AlphaFoldDB" id="D4H1V0"/>
<dbReference type="OrthoDB" id="9777298at2"/>
<dbReference type="SUPFAM" id="SSF55073">
    <property type="entry name" value="Nucleotide cyclase"/>
    <property type="match status" value="1"/>
</dbReference>
<feature type="domain" description="GGDEF" evidence="4">
    <location>
        <begin position="264"/>
        <end position="398"/>
    </location>
</feature>
<dbReference type="InterPro" id="IPR050706">
    <property type="entry name" value="Cyclic-di-GMP_PDE-like"/>
</dbReference>
<keyword evidence="1" id="KW-0472">Membrane</keyword>
<dbReference type="GO" id="GO:0007165">
    <property type="term" value="P:signal transduction"/>
    <property type="evidence" value="ECO:0007669"/>
    <property type="project" value="InterPro"/>
</dbReference>
<dbReference type="InterPro" id="IPR001633">
    <property type="entry name" value="EAL_dom"/>
</dbReference>
<organism evidence="5 6">
    <name type="scientific">Denitrovibrio acetiphilus (strain DSM 12809 / NBRC 114555 / N2460)</name>
    <dbReference type="NCBI Taxonomy" id="522772"/>
    <lineage>
        <taxon>Bacteria</taxon>
        <taxon>Pseudomonadati</taxon>
        <taxon>Deferribacterota</taxon>
        <taxon>Deferribacteres</taxon>
        <taxon>Deferribacterales</taxon>
        <taxon>Geovibrionaceae</taxon>
        <taxon>Denitrovibrio</taxon>
    </lineage>
</organism>
<dbReference type="SUPFAM" id="SSF141868">
    <property type="entry name" value="EAL domain-like"/>
    <property type="match status" value="1"/>
</dbReference>
<sequence length="647" mass="72164">MTLFRQIQIFVTLLLVVMLIVVLKINFDSTREFVRTQLYSDAKNTANSLSLSLSTVAGDEAAMVTMMRAMFDGGYYEEIKLINAEGKVIGDISQKPVIEGVPGFFIRMVDFENIPAEAQISSGWTIFGTLSVKGHPGLSYIRLWDSFKYLGMWFVIIGLSALAATHMALRLIFRPLGAVREQAAAIENNEFIINKNIPSTPEMKQVVITMNSMVSKAQAIYNREIETLKNYQELLYKDQSTGLFNRKYFVSQLSAYLQAENENSSGEVVILSFEGMEDAAAEAGHSVISKLFSFCVDEMQSISGKVPNSVPACLNNREFALILPGCDTAEALVMAKTATDNINNYIKSIEEIKDILGVFCGAASYRYDEDMGKVLSKVDYAVTLAKSKESGAVERYVDDGSHIVLGKMEWKHMIETALGEDRFILTSQPVVSDGGELHQEIYVNMVDSDGKVQRAGFFMPMVISLNLANSLDRYVLEKTVDYLTGNKEHTLAINITDMFLNDRGAFSWFRKLLVSAKHLRERLTFEISDSAIKHHLDICLDFSGLIKGLGFTFGVDRFAMSQESLENLQQLKPDYLKVDYDYLINSEDGDVAAALKSLQTITDSLGIKLIATKIDSEELRQKLEDNNIKYFQGRGVAGINPLGKNNE</sequence>
<dbReference type="KEGG" id="dap:Dacet_0121"/>
<dbReference type="Pfam" id="PF00990">
    <property type="entry name" value="GGDEF"/>
    <property type="match status" value="1"/>
</dbReference>
<dbReference type="Gene3D" id="3.30.70.270">
    <property type="match status" value="1"/>
</dbReference>
<feature type="transmembrane region" description="Helical" evidence="1">
    <location>
        <begin position="150"/>
        <end position="173"/>
    </location>
</feature>
<evidence type="ECO:0000313" key="6">
    <source>
        <dbReference type="Proteomes" id="UP000002012"/>
    </source>
</evidence>
<dbReference type="Proteomes" id="UP000002012">
    <property type="component" value="Chromosome"/>
</dbReference>
<name>D4H1V0_DENA2</name>
<dbReference type="InterPro" id="IPR035919">
    <property type="entry name" value="EAL_sf"/>
</dbReference>
<dbReference type="InterPro" id="IPR000160">
    <property type="entry name" value="GGDEF_dom"/>
</dbReference>
<dbReference type="InterPro" id="IPR043128">
    <property type="entry name" value="Rev_trsase/Diguanyl_cyclase"/>
</dbReference>
<dbReference type="PROSITE" id="PS50885">
    <property type="entry name" value="HAMP"/>
    <property type="match status" value="1"/>
</dbReference>